<keyword evidence="6" id="KW-1185">Reference proteome</keyword>
<proteinExistence type="inferred from homology"/>
<evidence type="ECO:0000313" key="5">
    <source>
        <dbReference type="EMBL" id="KAK3313514.1"/>
    </source>
</evidence>
<dbReference type="PANTHER" id="PTHR21240">
    <property type="entry name" value="2-AMINO-3-CARBOXYLMUCONATE-6-SEMIALDEHYDE DECARBOXYLASE"/>
    <property type="match status" value="1"/>
</dbReference>
<dbReference type="Gene3D" id="3.20.20.140">
    <property type="entry name" value="Metal-dependent hydrolases"/>
    <property type="match status" value="1"/>
</dbReference>
<keyword evidence="1 3" id="KW-0210">Decarboxylase</keyword>
<dbReference type="SUPFAM" id="SSF51556">
    <property type="entry name" value="Metallo-dependent hydrolases"/>
    <property type="match status" value="1"/>
</dbReference>
<comment type="caution">
    <text evidence="5">The sequence shown here is derived from an EMBL/GenBank/DDBJ whole genome shotgun (WGS) entry which is preliminary data.</text>
</comment>
<feature type="domain" description="Amidohydrolase-related" evidence="4">
    <location>
        <begin position="46"/>
        <end position="331"/>
    </location>
</feature>
<dbReference type="InterPro" id="IPR006680">
    <property type="entry name" value="Amidohydro-rel"/>
</dbReference>
<reference evidence="5" key="2">
    <citation type="submission" date="2023-06" db="EMBL/GenBank/DDBJ databases">
        <authorList>
            <consortium name="Lawrence Berkeley National Laboratory"/>
            <person name="Haridas S."/>
            <person name="Hensen N."/>
            <person name="Bonometti L."/>
            <person name="Westerberg I."/>
            <person name="Brannstrom I.O."/>
            <person name="Guillou S."/>
            <person name="Cros-Aarteil S."/>
            <person name="Calhoun S."/>
            <person name="Kuo A."/>
            <person name="Mondo S."/>
            <person name="Pangilinan J."/>
            <person name="Riley R."/>
            <person name="Labutti K."/>
            <person name="Andreopoulos B."/>
            <person name="Lipzen A."/>
            <person name="Chen C."/>
            <person name="Yanf M."/>
            <person name="Daum C."/>
            <person name="Ng V."/>
            <person name="Clum A."/>
            <person name="Steindorff A."/>
            <person name="Ohm R."/>
            <person name="Martin F."/>
            <person name="Silar P."/>
            <person name="Natvig D."/>
            <person name="Lalanne C."/>
            <person name="Gautier V."/>
            <person name="Ament-Velasquez S.L."/>
            <person name="Kruys A."/>
            <person name="Hutchinson M.I."/>
            <person name="Powell A.J."/>
            <person name="Barry K."/>
            <person name="Miller A.N."/>
            <person name="Grigoriev I.V."/>
            <person name="Debuchy R."/>
            <person name="Gladieux P."/>
            <person name="Thoren M.H."/>
            <person name="Johannesson H."/>
        </authorList>
    </citation>
    <scope>NUCLEOTIDE SEQUENCE</scope>
    <source>
        <strain evidence="5">CBS 118394</strain>
    </source>
</reference>
<dbReference type="InterPro" id="IPR032465">
    <property type="entry name" value="ACMSD"/>
</dbReference>
<dbReference type="AlphaFoldDB" id="A0AAE0HVV2"/>
<comment type="similarity">
    <text evidence="3">Belongs to the metallo-dependent hydrolases superfamily.</text>
</comment>
<reference evidence="5" key="1">
    <citation type="journal article" date="2023" name="Mol. Phylogenet. Evol.">
        <title>Genome-scale phylogeny and comparative genomics of the fungal order Sordariales.</title>
        <authorList>
            <person name="Hensen N."/>
            <person name="Bonometti L."/>
            <person name="Westerberg I."/>
            <person name="Brannstrom I.O."/>
            <person name="Guillou S."/>
            <person name="Cros-Aarteil S."/>
            <person name="Calhoun S."/>
            <person name="Haridas S."/>
            <person name="Kuo A."/>
            <person name="Mondo S."/>
            <person name="Pangilinan J."/>
            <person name="Riley R."/>
            <person name="LaButti K."/>
            <person name="Andreopoulos B."/>
            <person name="Lipzen A."/>
            <person name="Chen C."/>
            <person name="Yan M."/>
            <person name="Daum C."/>
            <person name="Ng V."/>
            <person name="Clum A."/>
            <person name="Steindorff A."/>
            <person name="Ohm R.A."/>
            <person name="Martin F."/>
            <person name="Silar P."/>
            <person name="Natvig D.O."/>
            <person name="Lalanne C."/>
            <person name="Gautier V."/>
            <person name="Ament-Velasquez S.L."/>
            <person name="Kruys A."/>
            <person name="Hutchinson M.I."/>
            <person name="Powell A.J."/>
            <person name="Barry K."/>
            <person name="Miller A.N."/>
            <person name="Grigoriev I.V."/>
            <person name="Debuchy R."/>
            <person name="Gladieux P."/>
            <person name="Hiltunen Thoren M."/>
            <person name="Johannesson H."/>
        </authorList>
    </citation>
    <scope>NUCLEOTIDE SEQUENCE</scope>
    <source>
        <strain evidence="5">CBS 118394</strain>
    </source>
</reference>
<dbReference type="InterPro" id="IPR032466">
    <property type="entry name" value="Metal_Hydrolase"/>
</dbReference>
<accession>A0AAE0HVV2</accession>
<evidence type="ECO:0000256" key="3">
    <source>
        <dbReference type="RuleBase" id="RU366045"/>
    </source>
</evidence>
<gene>
    <name evidence="5" type="ORF">B0H66DRAFT_566389</name>
</gene>
<dbReference type="GO" id="GO:0019748">
    <property type="term" value="P:secondary metabolic process"/>
    <property type="evidence" value="ECO:0007669"/>
    <property type="project" value="TreeGrafter"/>
</dbReference>
<evidence type="ECO:0000256" key="1">
    <source>
        <dbReference type="ARBA" id="ARBA00022793"/>
    </source>
</evidence>
<evidence type="ECO:0000256" key="2">
    <source>
        <dbReference type="ARBA" id="ARBA00023239"/>
    </source>
</evidence>
<evidence type="ECO:0000313" key="6">
    <source>
        <dbReference type="Proteomes" id="UP001283341"/>
    </source>
</evidence>
<dbReference type="GO" id="GO:0005829">
    <property type="term" value="C:cytosol"/>
    <property type="evidence" value="ECO:0007669"/>
    <property type="project" value="TreeGrafter"/>
</dbReference>
<keyword evidence="2 3" id="KW-0456">Lyase</keyword>
<dbReference type="PANTHER" id="PTHR21240:SF31">
    <property type="entry name" value="AMIDOHYDROLASE FAMILY PROTEIN (AFU_ORTHOLOGUE AFUA_7G05840)"/>
    <property type="match status" value="1"/>
</dbReference>
<dbReference type="GO" id="GO:0016831">
    <property type="term" value="F:carboxy-lyase activity"/>
    <property type="evidence" value="ECO:0007669"/>
    <property type="project" value="UniProtKB-KW"/>
</dbReference>
<evidence type="ECO:0000259" key="4">
    <source>
        <dbReference type="Pfam" id="PF04909"/>
    </source>
</evidence>
<organism evidence="5 6">
    <name type="scientific">Apodospora peruviana</name>
    <dbReference type="NCBI Taxonomy" id="516989"/>
    <lineage>
        <taxon>Eukaryota</taxon>
        <taxon>Fungi</taxon>
        <taxon>Dikarya</taxon>
        <taxon>Ascomycota</taxon>
        <taxon>Pezizomycotina</taxon>
        <taxon>Sordariomycetes</taxon>
        <taxon>Sordariomycetidae</taxon>
        <taxon>Sordariales</taxon>
        <taxon>Lasiosphaeriaceae</taxon>
        <taxon>Apodospora</taxon>
    </lineage>
</organism>
<sequence length="382" mass="43025">MYGKIALEEAWAIPENFKAYDVSSLAPKGVIGDDLIANLLDVHGTRLTQMDSNGVEMMVLSLSSPGPQGVTNPKDAEELATLANDRLAAEISKNLKRFAGLVSLSMHDPAQAGEELRRCWGDKTKGFVGVILNDYQSAGEDKNIMMFYDEEKYDAFWKVAEELGAPVYLHPREPTPLIYDEMWKARPWLAYSALGYAHRIGMHVLGIVTAGVLDRFPRLKVVIGHMGEHIPYDLYRIDHKLNRARFPNMPMAKDKLVRGYFGEQLFVTTSGHFSTPALLCAMQEIGSRAIMFSIDYPFESIPNGCVWFDEHVAVSNRDLVDIGRNNALRVFTRLADSEGVHGLEEKGPRECGVGGLGLKKEREREVEYGLYNRDWDKRLERR</sequence>
<dbReference type="Pfam" id="PF04909">
    <property type="entry name" value="Amidohydro_2"/>
    <property type="match status" value="1"/>
</dbReference>
<name>A0AAE0HVV2_9PEZI</name>
<dbReference type="EMBL" id="JAUEDM010000007">
    <property type="protein sequence ID" value="KAK3313514.1"/>
    <property type="molecule type" value="Genomic_DNA"/>
</dbReference>
<dbReference type="GO" id="GO:0016787">
    <property type="term" value="F:hydrolase activity"/>
    <property type="evidence" value="ECO:0007669"/>
    <property type="project" value="InterPro"/>
</dbReference>
<protein>
    <recommendedName>
        <fullName evidence="4">Amidohydrolase-related domain-containing protein</fullName>
    </recommendedName>
</protein>
<dbReference type="Proteomes" id="UP001283341">
    <property type="component" value="Unassembled WGS sequence"/>
</dbReference>